<accession>A0AAV4U8B5</accession>
<dbReference type="AlphaFoldDB" id="A0AAV4U8B5"/>
<evidence type="ECO:0000313" key="3">
    <source>
        <dbReference type="Proteomes" id="UP001054945"/>
    </source>
</evidence>
<organism evidence="2 3">
    <name type="scientific">Caerostris extrusa</name>
    <name type="common">Bark spider</name>
    <name type="synonym">Caerostris bankana</name>
    <dbReference type="NCBI Taxonomy" id="172846"/>
    <lineage>
        <taxon>Eukaryota</taxon>
        <taxon>Metazoa</taxon>
        <taxon>Ecdysozoa</taxon>
        <taxon>Arthropoda</taxon>
        <taxon>Chelicerata</taxon>
        <taxon>Arachnida</taxon>
        <taxon>Araneae</taxon>
        <taxon>Araneomorphae</taxon>
        <taxon>Entelegynae</taxon>
        <taxon>Araneoidea</taxon>
        <taxon>Araneidae</taxon>
        <taxon>Caerostris</taxon>
    </lineage>
</organism>
<feature type="region of interest" description="Disordered" evidence="1">
    <location>
        <begin position="1"/>
        <end position="21"/>
    </location>
</feature>
<keyword evidence="3" id="KW-1185">Reference proteome</keyword>
<evidence type="ECO:0000256" key="1">
    <source>
        <dbReference type="SAM" id="MobiDB-lite"/>
    </source>
</evidence>
<dbReference type="Proteomes" id="UP001054945">
    <property type="component" value="Unassembled WGS sequence"/>
</dbReference>
<reference evidence="2 3" key="1">
    <citation type="submission" date="2021-06" db="EMBL/GenBank/DDBJ databases">
        <title>Caerostris extrusa draft genome.</title>
        <authorList>
            <person name="Kono N."/>
            <person name="Arakawa K."/>
        </authorList>
    </citation>
    <scope>NUCLEOTIDE SEQUENCE [LARGE SCALE GENOMIC DNA]</scope>
</reference>
<sequence>MDTLERHPKRTAKTSDPFPHLPRLLQRNWNSVEAESGLPFRARKNQHLKPIDSSLQFLTPAPPHQNAPFVFGCGTKQFLSNYTQRLIPSKGTQTCCQDFPIHFHTFHDYCSEIEIL</sequence>
<name>A0AAV4U8B5_CAEEX</name>
<dbReference type="EMBL" id="BPLR01012450">
    <property type="protein sequence ID" value="GIY53994.1"/>
    <property type="molecule type" value="Genomic_DNA"/>
</dbReference>
<protein>
    <submittedName>
        <fullName evidence="2">Uncharacterized protein</fullName>
    </submittedName>
</protein>
<comment type="caution">
    <text evidence="2">The sequence shown here is derived from an EMBL/GenBank/DDBJ whole genome shotgun (WGS) entry which is preliminary data.</text>
</comment>
<proteinExistence type="predicted"/>
<gene>
    <name evidence="2" type="ORF">CEXT_387951</name>
</gene>
<evidence type="ECO:0000313" key="2">
    <source>
        <dbReference type="EMBL" id="GIY53994.1"/>
    </source>
</evidence>